<gene>
    <name evidence="15" type="ORF">GA0070563_102152</name>
</gene>
<evidence type="ECO:0000256" key="11">
    <source>
        <dbReference type="ARBA" id="ARBA00023014"/>
    </source>
</evidence>
<evidence type="ECO:0000256" key="13">
    <source>
        <dbReference type="SAM" id="Phobius"/>
    </source>
</evidence>
<evidence type="ECO:0000256" key="5">
    <source>
        <dbReference type="ARBA" id="ARBA00022714"/>
    </source>
</evidence>
<name>A0A1C4VAZ2_9ACTN</name>
<protein>
    <submittedName>
        <fullName evidence="15">Predicted ferric reductase</fullName>
    </submittedName>
</protein>
<feature type="transmembrane region" description="Helical" evidence="13">
    <location>
        <begin position="50"/>
        <end position="70"/>
    </location>
</feature>
<keyword evidence="7" id="KW-0274">FAD</keyword>
<dbReference type="CDD" id="cd06198">
    <property type="entry name" value="FNR_like_3"/>
    <property type="match status" value="1"/>
</dbReference>
<feature type="transmembrane region" description="Helical" evidence="13">
    <location>
        <begin position="17"/>
        <end position="38"/>
    </location>
</feature>
<evidence type="ECO:0000256" key="12">
    <source>
        <dbReference type="ARBA" id="ARBA00023136"/>
    </source>
</evidence>
<dbReference type="PRINTS" id="PR00410">
    <property type="entry name" value="PHEHYDRXLASE"/>
</dbReference>
<dbReference type="Gene3D" id="3.40.50.80">
    <property type="entry name" value="Nucleotide-binding domain of ferredoxin-NADP reductase (FNR) module"/>
    <property type="match status" value="1"/>
</dbReference>
<evidence type="ECO:0000256" key="9">
    <source>
        <dbReference type="ARBA" id="ARBA00023002"/>
    </source>
</evidence>
<dbReference type="PROSITE" id="PS51384">
    <property type="entry name" value="FAD_FR"/>
    <property type="match status" value="1"/>
</dbReference>
<feature type="transmembrane region" description="Helical" evidence="13">
    <location>
        <begin position="162"/>
        <end position="182"/>
    </location>
</feature>
<evidence type="ECO:0000259" key="14">
    <source>
        <dbReference type="PROSITE" id="PS51384"/>
    </source>
</evidence>
<keyword evidence="12 13" id="KW-0472">Membrane</keyword>
<dbReference type="Proteomes" id="UP000183585">
    <property type="component" value="Unassembled WGS sequence"/>
</dbReference>
<keyword evidence="3" id="KW-0285">Flavoprotein</keyword>
<dbReference type="Gene3D" id="2.40.30.10">
    <property type="entry name" value="Translation factors"/>
    <property type="match status" value="1"/>
</dbReference>
<keyword evidence="16" id="KW-1185">Reference proteome</keyword>
<keyword evidence="6" id="KW-0479">Metal-binding</keyword>
<feature type="transmembrane region" description="Helical" evidence="13">
    <location>
        <begin position="132"/>
        <end position="150"/>
    </location>
</feature>
<evidence type="ECO:0000313" key="16">
    <source>
        <dbReference type="Proteomes" id="UP000183585"/>
    </source>
</evidence>
<evidence type="ECO:0000256" key="4">
    <source>
        <dbReference type="ARBA" id="ARBA00022692"/>
    </source>
</evidence>
<dbReference type="InterPro" id="IPR017927">
    <property type="entry name" value="FAD-bd_FR_type"/>
</dbReference>
<evidence type="ECO:0000256" key="6">
    <source>
        <dbReference type="ARBA" id="ARBA00022723"/>
    </source>
</evidence>
<keyword evidence="11" id="KW-0411">Iron-sulfur</keyword>
<dbReference type="InterPro" id="IPR001433">
    <property type="entry name" value="OxRdtase_FAD/NAD-bd"/>
</dbReference>
<dbReference type="PANTHER" id="PTHR47354:SF8">
    <property type="entry name" value="1,2-PHENYLACETYL-COA EPOXIDASE, SUBUNIT E"/>
    <property type="match status" value="1"/>
</dbReference>
<dbReference type="Pfam" id="PF00175">
    <property type="entry name" value="NAD_binding_1"/>
    <property type="match status" value="1"/>
</dbReference>
<evidence type="ECO:0000256" key="1">
    <source>
        <dbReference type="ARBA" id="ARBA00001974"/>
    </source>
</evidence>
<accession>A0A1C4VAZ2</accession>
<proteinExistence type="predicted"/>
<evidence type="ECO:0000313" key="15">
    <source>
        <dbReference type="EMBL" id="SCE80991.1"/>
    </source>
</evidence>
<dbReference type="EMBL" id="FMCT01000002">
    <property type="protein sequence ID" value="SCE80991.1"/>
    <property type="molecule type" value="Genomic_DNA"/>
</dbReference>
<comment type="subcellular location">
    <subcellularLocation>
        <location evidence="2">Membrane</location>
        <topology evidence="2">Multi-pass membrane protein</topology>
    </subcellularLocation>
</comment>
<keyword evidence="5" id="KW-0001">2Fe-2S</keyword>
<keyword evidence="10" id="KW-0408">Iron</keyword>
<dbReference type="InterPro" id="IPR013130">
    <property type="entry name" value="Fe3_Rdtase_TM_dom"/>
</dbReference>
<dbReference type="InterPro" id="IPR039261">
    <property type="entry name" value="FNR_nucleotide-bd"/>
</dbReference>
<dbReference type="GO" id="GO:0046872">
    <property type="term" value="F:metal ion binding"/>
    <property type="evidence" value="ECO:0007669"/>
    <property type="project" value="UniProtKB-KW"/>
</dbReference>
<dbReference type="RefSeq" id="WP_074473004.1">
    <property type="nucleotide sequence ID" value="NZ_FMCT01000002.1"/>
</dbReference>
<evidence type="ECO:0000256" key="2">
    <source>
        <dbReference type="ARBA" id="ARBA00004141"/>
    </source>
</evidence>
<dbReference type="SUPFAM" id="SSF63380">
    <property type="entry name" value="Riboflavin synthase domain-like"/>
    <property type="match status" value="1"/>
</dbReference>
<sequence>MYTATPPQVRRTGQSRAAYLTLWVFLLANLLIVEVMFVNPSRPAPNTLTSIGRFFGLHLGFVMALQLLLIGRVPFLERRIGMDKLTNWHRWTGFTIFWLVVLHPTFVLLGYSRLEQISFFAEIPNLAGQMPVLLGMIAAGLVCLMAFTSVRMARRRMSYEAWHATHLVVYVMIVLSVIHQVYEGSSFASSTLTKAYWWGLWAFAIGSLLVNRLFVPLVRNARHRLRVVAVVPETDQAVSVYVGGDRLDRLRARPGQFFWWRFPGHNSWWQVNPWSLSAAPDGRTLRLTAKAIGSTSAGLRQLPVGTWVYIEGPYGALTAAGRTRQNALLIAGGIGITPIRALLEDPDLTGDIVVLYRARTPADAVLIGELRDLAQARGARLHLLTGRTTDGSQPFSPESLRGLVPDIAERDVYLCGPAAMAATVQRSLRALRVPARQRHIEAFRLGV</sequence>
<feature type="transmembrane region" description="Helical" evidence="13">
    <location>
        <begin position="194"/>
        <end position="215"/>
    </location>
</feature>
<organism evidence="15 16">
    <name type="scientific">Micromonospora carbonacea</name>
    <dbReference type="NCBI Taxonomy" id="47853"/>
    <lineage>
        <taxon>Bacteria</taxon>
        <taxon>Bacillati</taxon>
        <taxon>Actinomycetota</taxon>
        <taxon>Actinomycetes</taxon>
        <taxon>Micromonosporales</taxon>
        <taxon>Micromonosporaceae</taxon>
        <taxon>Micromonospora</taxon>
    </lineage>
</organism>
<dbReference type="InterPro" id="IPR017938">
    <property type="entry name" value="Riboflavin_synthase-like_b-brl"/>
</dbReference>
<evidence type="ECO:0000256" key="7">
    <source>
        <dbReference type="ARBA" id="ARBA00022827"/>
    </source>
</evidence>
<dbReference type="SUPFAM" id="SSF52343">
    <property type="entry name" value="Ferredoxin reductase-like, C-terminal NADP-linked domain"/>
    <property type="match status" value="1"/>
</dbReference>
<feature type="transmembrane region" description="Helical" evidence="13">
    <location>
        <begin position="91"/>
        <end position="112"/>
    </location>
</feature>
<keyword evidence="4 13" id="KW-0812">Transmembrane</keyword>
<dbReference type="InterPro" id="IPR050415">
    <property type="entry name" value="MRET"/>
</dbReference>
<comment type="cofactor">
    <cofactor evidence="1">
        <name>FAD</name>
        <dbReference type="ChEBI" id="CHEBI:57692"/>
    </cofactor>
</comment>
<dbReference type="GO" id="GO:0050660">
    <property type="term" value="F:flavin adenine dinucleotide binding"/>
    <property type="evidence" value="ECO:0007669"/>
    <property type="project" value="TreeGrafter"/>
</dbReference>
<keyword evidence="9" id="KW-0560">Oxidoreductase</keyword>
<evidence type="ECO:0000256" key="10">
    <source>
        <dbReference type="ARBA" id="ARBA00023004"/>
    </source>
</evidence>
<dbReference type="PANTHER" id="PTHR47354">
    <property type="entry name" value="NADH OXIDOREDUCTASE HCR"/>
    <property type="match status" value="1"/>
</dbReference>
<reference evidence="16" key="1">
    <citation type="submission" date="2016-06" db="EMBL/GenBank/DDBJ databases">
        <authorList>
            <person name="Varghese N."/>
            <person name="Submissions Spin"/>
        </authorList>
    </citation>
    <scope>NUCLEOTIDE SEQUENCE [LARGE SCALE GENOMIC DNA]</scope>
    <source>
        <strain evidence="16">DSM 43168</strain>
    </source>
</reference>
<dbReference type="AlphaFoldDB" id="A0A1C4VAZ2"/>
<dbReference type="GO" id="GO:0016491">
    <property type="term" value="F:oxidoreductase activity"/>
    <property type="evidence" value="ECO:0007669"/>
    <property type="project" value="UniProtKB-KW"/>
</dbReference>
<feature type="domain" description="FAD-binding FR-type" evidence="14">
    <location>
        <begin position="220"/>
        <end position="320"/>
    </location>
</feature>
<dbReference type="Pfam" id="PF01794">
    <property type="entry name" value="Ferric_reduct"/>
    <property type="match status" value="1"/>
</dbReference>
<dbReference type="GO" id="GO:0016020">
    <property type="term" value="C:membrane"/>
    <property type="evidence" value="ECO:0007669"/>
    <property type="project" value="UniProtKB-SubCell"/>
</dbReference>
<keyword evidence="8 13" id="KW-1133">Transmembrane helix</keyword>
<evidence type="ECO:0000256" key="3">
    <source>
        <dbReference type="ARBA" id="ARBA00022630"/>
    </source>
</evidence>
<evidence type="ECO:0000256" key="8">
    <source>
        <dbReference type="ARBA" id="ARBA00022989"/>
    </source>
</evidence>
<dbReference type="GO" id="GO:0051537">
    <property type="term" value="F:2 iron, 2 sulfur cluster binding"/>
    <property type="evidence" value="ECO:0007669"/>
    <property type="project" value="UniProtKB-KW"/>
</dbReference>